<evidence type="ECO:0000259" key="1">
    <source>
        <dbReference type="SMART" id="SM00953"/>
    </source>
</evidence>
<sequence length="178" mass="19765">MTAQILDRILTSYRIGDPAGVYPIYDSTGSKLWPGRWNSAITPLIYSSEHYSTAMLEKLVHGNGHMPVNQHFIEIQIPPGVTYEVFSPAHHPGWDAEDCLVSKAYGTAWQTSQRSLIMIVPSLVARMEMNILINDSHPEAHRITHGLHQPIWWDKRLFGGAATAPPATGTGKKTAKKP</sequence>
<comment type="caution">
    <text evidence="2">The sequence shown here is derived from an EMBL/GenBank/DDBJ whole genome shotgun (WGS) entry which is preliminary data.</text>
</comment>
<keyword evidence="3" id="KW-1185">Reference proteome</keyword>
<dbReference type="RefSeq" id="WP_284259516.1">
    <property type="nucleotide sequence ID" value="NZ_BSOS01000094.1"/>
</dbReference>
<accession>A0ABQ6AAS2</accession>
<gene>
    <name evidence="2" type="ORF">GCM10010909_33450</name>
</gene>
<dbReference type="Proteomes" id="UP001156641">
    <property type="component" value="Unassembled WGS sequence"/>
</dbReference>
<proteinExistence type="predicted"/>
<protein>
    <recommendedName>
        <fullName evidence="1">RES domain-containing protein</fullName>
    </recommendedName>
</protein>
<feature type="domain" description="RES" evidence="1">
    <location>
        <begin position="24"/>
        <end position="147"/>
    </location>
</feature>
<dbReference type="Pfam" id="PF08808">
    <property type="entry name" value="RES"/>
    <property type="match status" value="1"/>
</dbReference>
<dbReference type="EMBL" id="BSOS01000094">
    <property type="protein sequence ID" value="GLR68663.1"/>
    <property type="molecule type" value="Genomic_DNA"/>
</dbReference>
<dbReference type="InterPro" id="IPR014914">
    <property type="entry name" value="RES_dom"/>
</dbReference>
<name>A0ABQ6AAS2_9PROT</name>
<dbReference type="SMART" id="SM00953">
    <property type="entry name" value="RES"/>
    <property type="match status" value="1"/>
</dbReference>
<organism evidence="2 3">
    <name type="scientific">Acidocella aquatica</name>
    <dbReference type="NCBI Taxonomy" id="1922313"/>
    <lineage>
        <taxon>Bacteria</taxon>
        <taxon>Pseudomonadati</taxon>
        <taxon>Pseudomonadota</taxon>
        <taxon>Alphaproteobacteria</taxon>
        <taxon>Acetobacterales</taxon>
        <taxon>Acidocellaceae</taxon>
        <taxon>Acidocella</taxon>
    </lineage>
</organism>
<reference evidence="3" key="1">
    <citation type="journal article" date="2019" name="Int. J. Syst. Evol. Microbiol.">
        <title>The Global Catalogue of Microorganisms (GCM) 10K type strain sequencing project: providing services to taxonomists for standard genome sequencing and annotation.</title>
        <authorList>
            <consortium name="The Broad Institute Genomics Platform"/>
            <consortium name="The Broad Institute Genome Sequencing Center for Infectious Disease"/>
            <person name="Wu L."/>
            <person name="Ma J."/>
        </authorList>
    </citation>
    <scope>NUCLEOTIDE SEQUENCE [LARGE SCALE GENOMIC DNA]</scope>
    <source>
        <strain evidence="3">NBRC 112502</strain>
    </source>
</reference>
<evidence type="ECO:0000313" key="3">
    <source>
        <dbReference type="Proteomes" id="UP001156641"/>
    </source>
</evidence>
<evidence type="ECO:0000313" key="2">
    <source>
        <dbReference type="EMBL" id="GLR68663.1"/>
    </source>
</evidence>